<evidence type="ECO:0000259" key="4">
    <source>
        <dbReference type="PROSITE" id="PS50405"/>
    </source>
</evidence>
<dbReference type="InterPro" id="IPR010987">
    <property type="entry name" value="Glutathione-S-Trfase_C-like"/>
</dbReference>
<evidence type="ECO:0000313" key="5">
    <source>
        <dbReference type="EMBL" id="OCH90893.1"/>
    </source>
</evidence>
<dbReference type="SFLD" id="SFLDG01151">
    <property type="entry name" value="Main.2:_Nu-like"/>
    <property type="match status" value="1"/>
</dbReference>
<dbReference type="CDD" id="cd03048">
    <property type="entry name" value="GST_N_Ure2p_like"/>
    <property type="match status" value="1"/>
</dbReference>
<dbReference type="Gene3D" id="3.40.30.10">
    <property type="entry name" value="Glutaredoxin"/>
    <property type="match status" value="1"/>
</dbReference>
<dbReference type="SUPFAM" id="SSF52833">
    <property type="entry name" value="Thioredoxin-like"/>
    <property type="match status" value="1"/>
</dbReference>
<name>A0A8E2AV46_9APHY</name>
<evidence type="ECO:0000256" key="2">
    <source>
        <dbReference type="RuleBase" id="RU003494"/>
    </source>
</evidence>
<accession>A0A8E2AV46</accession>
<protein>
    <submittedName>
        <fullName evidence="5">Glutathione S-transferase C-terminal-like protein</fullName>
    </submittedName>
</protein>
<dbReference type="SUPFAM" id="SSF47616">
    <property type="entry name" value="GST C-terminal domain-like"/>
    <property type="match status" value="1"/>
</dbReference>
<feature type="domain" description="GST N-terminal" evidence="3">
    <location>
        <begin position="44"/>
        <end position="128"/>
    </location>
</feature>
<dbReference type="SFLD" id="SFLDS00019">
    <property type="entry name" value="Glutathione_Transferase_(cytos"/>
    <property type="match status" value="1"/>
</dbReference>
<dbReference type="InterPro" id="IPR036282">
    <property type="entry name" value="Glutathione-S-Trfase_C_sf"/>
</dbReference>
<dbReference type="Pfam" id="PF02798">
    <property type="entry name" value="GST_N"/>
    <property type="match status" value="1"/>
</dbReference>
<evidence type="ECO:0000259" key="3">
    <source>
        <dbReference type="PROSITE" id="PS50404"/>
    </source>
</evidence>
<reference evidence="5 6" key="1">
    <citation type="submission" date="2016-07" db="EMBL/GenBank/DDBJ databases">
        <title>Draft genome of the white-rot fungus Obba rivulosa 3A-2.</title>
        <authorList>
            <consortium name="DOE Joint Genome Institute"/>
            <person name="Miettinen O."/>
            <person name="Riley R."/>
            <person name="Acob R."/>
            <person name="Barry K."/>
            <person name="Cullen D."/>
            <person name="De Vries R."/>
            <person name="Hainaut M."/>
            <person name="Hatakka A."/>
            <person name="Henrissat B."/>
            <person name="Hilden K."/>
            <person name="Kuo R."/>
            <person name="Labutti K."/>
            <person name="Lipzen A."/>
            <person name="Makela M.R."/>
            <person name="Sandor L."/>
            <person name="Spatafora J.W."/>
            <person name="Grigoriev I.V."/>
            <person name="Hibbett D.S."/>
        </authorList>
    </citation>
    <scope>NUCLEOTIDE SEQUENCE [LARGE SCALE GENOMIC DNA]</scope>
    <source>
        <strain evidence="5 6">3A-2</strain>
    </source>
</reference>
<dbReference type="InterPro" id="IPR036249">
    <property type="entry name" value="Thioredoxin-like_sf"/>
</dbReference>
<dbReference type="Proteomes" id="UP000250043">
    <property type="component" value="Unassembled WGS sequence"/>
</dbReference>
<dbReference type="PROSITE" id="PS50405">
    <property type="entry name" value="GST_CTER"/>
    <property type="match status" value="1"/>
</dbReference>
<dbReference type="EMBL" id="KV722395">
    <property type="protein sequence ID" value="OCH90893.1"/>
    <property type="molecule type" value="Genomic_DNA"/>
</dbReference>
<dbReference type="PANTHER" id="PTHR44051">
    <property type="entry name" value="GLUTATHIONE S-TRANSFERASE-RELATED"/>
    <property type="match status" value="1"/>
</dbReference>
<dbReference type="InterPro" id="IPR004045">
    <property type="entry name" value="Glutathione_S-Trfase_N"/>
</dbReference>
<feature type="domain" description="GST C-terminal" evidence="4">
    <location>
        <begin position="137"/>
        <end position="257"/>
    </location>
</feature>
<comment type="similarity">
    <text evidence="1 2">Belongs to the GST superfamily.</text>
</comment>
<dbReference type="SFLD" id="SFLDG00358">
    <property type="entry name" value="Main_(cytGST)"/>
    <property type="match status" value="1"/>
</dbReference>
<sequence>MLIDIRSFIPTARSPSGSLAEVDCRRTHRRSMSLATSSARKPLQLYTAGTPNGHKVSIFLEELKAAYGLEYDVHAIDISKNVQKEPWFIKLNPNGRIPVLVDTNRESFTIFESAAILLYLEQHYDTRTKFGFDPSIQPNDYSEMLQWIFFTHGGIGPMQGQANHFNRFAPEQIPYAQKRYTDETKRLYGVLDIRLTNRDWLAGPGRGTYSIADMNAWSWVSKHAFTGIETLDEWPNVKAWVERCSERPAVRAGDHVP</sequence>
<dbReference type="Gene3D" id="1.20.1050.10">
    <property type="match status" value="1"/>
</dbReference>
<proteinExistence type="inferred from homology"/>
<keyword evidence="6" id="KW-1185">Reference proteome</keyword>
<gene>
    <name evidence="5" type="ORF">OBBRIDRAFT_560495</name>
</gene>
<dbReference type="PROSITE" id="PS50404">
    <property type="entry name" value="GST_NTER"/>
    <property type="match status" value="1"/>
</dbReference>
<dbReference type="Pfam" id="PF00043">
    <property type="entry name" value="GST_C"/>
    <property type="match status" value="1"/>
</dbReference>
<organism evidence="5 6">
    <name type="scientific">Obba rivulosa</name>
    <dbReference type="NCBI Taxonomy" id="1052685"/>
    <lineage>
        <taxon>Eukaryota</taxon>
        <taxon>Fungi</taxon>
        <taxon>Dikarya</taxon>
        <taxon>Basidiomycota</taxon>
        <taxon>Agaricomycotina</taxon>
        <taxon>Agaricomycetes</taxon>
        <taxon>Polyporales</taxon>
        <taxon>Gelatoporiaceae</taxon>
        <taxon>Obba</taxon>
    </lineage>
</organism>
<dbReference type="AlphaFoldDB" id="A0A8E2AV46"/>
<dbReference type="PANTHER" id="PTHR44051:SF8">
    <property type="entry name" value="GLUTATHIONE S-TRANSFERASE GSTA"/>
    <property type="match status" value="1"/>
</dbReference>
<dbReference type="GO" id="GO:0016740">
    <property type="term" value="F:transferase activity"/>
    <property type="evidence" value="ECO:0007669"/>
    <property type="project" value="UniProtKB-KW"/>
</dbReference>
<dbReference type="OrthoDB" id="422574at2759"/>
<keyword evidence="5" id="KW-0808">Transferase</keyword>
<evidence type="ECO:0000256" key="1">
    <source>
        <dbReference type="ARBA" id="ARBA00007409"/>
    </source>
</evidence>
<dbReference type="InterPro" id="IPR004046">
    <property type="entry name" value="GST_C"/>
</dbReference>
<dbReference type="InterPro" id="IPR040079">
    <property type="entry name" value="Glutathione_S-Trfase"/>
</dbReference>
<evidence type="ECO:0000313" key="6">
    <source>
        <dbReference type="Proteomes" id="UP000250043"/>
    </source>
</evidence>